<evidence type="ECO:0000313" key="2">
    <source>
        <dbReference type="Proteomes" id="UP001386955"/>
    </source>
</evidence>
<protein>
    <submittedName>
        <fullName evidence="1">Uncharacterized protein</fullName>
    </submittedName>
</protein>
<dbReference type="Proteomes" id="UP001386955">
    <property type="component" value="Unassembled WGS sequence"/>
</dbReference>
<proteinExistence type="predicted"/>
<comment type="caution">
    <text evidence="1">The sequence shown here is derived from an EMBL/GenBank/DDBJ whole genome shotgun (WGS) entry which is preliminary data.</text>
</comment>
<organism evidence="1 2">
    <name type="scientific">Psophocarpus tetragonolobus</name>
    <name type="common">Winged bean</name>
    <name type="synonym">Dolichos tetragonolobus</name>
    <dbReference type="NCBI Taxonomy" id="3891"/>
    <lineage>
        <taxon>Eukaryota</taxon>
        <taxon>Viridiplantae</taxon>
        <taxon>Streptophyta</taxon>
        <taxon>Embryophyta</taxon>
        <taxon>Tracheophyta</taxon>
        <taxon>Spermatophyta</taxon>
        <taxon>Magnoliopsida</taxon>
        <taxon>eudicotyledons</taxon>
        <taxon>Gunneridae</taxon>
        <taxon>Pentapetalae</taxon>
        <taxon>rosids</taxon>
        <taxon>fabids</taxon>
        <taxon>Fabales</taxon>
        <taxon>Fabaceae</taxon>
        <taxon>Papilionoideae</taxon>
        <taxon>50 kb inversion clade</taxon>
        <taxon>NPAAA clade</taxon>
        <taxon>indigoferoid/millettioid clade</taxon>
        <taxon>Phaseoleae</taxon>
        <taxon>Psophocarpus</taxon>
    </lineage>
</organism>
<evidence type="ECO:0000313" key="1">
    <source>
        <dbReference type="EMBL" id="KAK7407058.1"/>
    </source>
</evidence>
<dbReference type="AlphaFoldDB" id="A0AAN9T5U0"/>
<sequence>MVGKRKRPARTSFSRADKGVKDGHRTWETLTLFPDPRKKKLSLLFFFFSIDNRIYFLKNKYISDDILNTKFHIAKWHPSIDQTKNIDKQLNYQRCRIHKAATVVVFRLQGSET</sequence>
<name>A0AAN9T5U0_PSOTE</name>
<dbReference type="EMBL" id="JAYMYS010000002">
    <property type="protein sequence ID" value="KAK7407058.1"/>
    <property type="molecule type" value="Genomic_DNA"/>
</dbReference>
<accession>A0AAN9T5U0</accession>
<reference evidence="1 2" key="1">
    <citation type="submission" date="2024-01" db="EMBL/GenBank/DDBJ databases">
        <title>The genomes of 5 underutilized Papilionoideae crops provide insights into root nodulation and disease resistanc.</title>
        <authorList>
            <person name="Jiang F."/>
        </authorList>
    </citation>
    <scope>NUCLEOTIDE SEQUENCE [LARGE SCALE GENOMIC DNA]</scope>
    <source>
        <strain evidence="1">DUOXIRENSHENG_FW03</strain>
        <tissue evidence="1">Leaves</tissue>
    </source>
</reference>
<gene>
    <name evidence="1" type="ORF">VNO78_08698</name>
</gene>
<keyword evidence="2" id="KW-1185">Reference proteome</keyword>